<evidence type="ECO:0000313" key="1">
    <source>
        <dbReference type="EMBL" id="GAA4158831.1"/>
    </source>
</evidence>
<gene>
    <name evidence="1" type="ORF">GCM10022286_12330</name>
</gene>
<organism evidence="1 2">
    <name type="scientific">Gryllotalpicola daejeonensis</name>
    <dbReference type="NCBI Taxonomy" id="993087"/>
    <lineage>
        <taxon>Bacteria</taxon>
        <taxon>Bacillati</taxon>
        <taxon>Actinomycetota</taxon>
        <taxon>Actinomycetes</taxon>
        <taxon>Micrococcales</taxon>
        <taxon>Microbacteriaceae</taxon>
        <taxon>Gryllotalpicola</taxon>
    </lineage>
</organism>
<reference evidence="1" key="2">
    <citation type="submission" date="2023-12" db="EMBL/GenBank/DDBJ databases">
        <authorList>
            <person name="Sun Q."/>
            <person name="Inoue M."/>
        </authorList>
    </citation>
    <scope>NUCLEOTIDE SEQUENCE</scope>
    <source>
        <strain evidence="1">JCM 17590</strain>
    </source>
</reference>
<comment type="caution">
    <text evidence="1">The sequence shown here is derived from an EMBL/GenBank/DDBJ whole genome shotgun (WGS) entry which is preliminary data.</text>
</comment>
<protein>
    <submittedName>
        <fullName evidence="1">Uncharacterized protein</fullName>
    </submittedName>
</protein>
<reference evidence="1" key="1">
    <citation type="journal article" date="2014" name="Int. J. Syst. Evol. Microbiol.">
        <title>Complete genome of a new Firmicutes species belonging to the dominant human colonic microbiota ('Ruminococcus bicirculans') reveals two chromosomes and a selective capacity to utilize plant glucans.</title>
        <authorList>
            <consortium name="NISC Comparative Sequencing Program"/>
            <person name="Wegmann U."/>
            <person name="Louis P."/>
            <person name="Goesmann A."/>
            <person name="Henrissat B."/>
            <person name="Duncan S.H."/>
            <person name="Flint H.J."/>
        </authorList>
    </citation>
    <scope>NUCLEOTIDE SEQUENCE</scope>
    <source>
        <strain evidence="1">JCM 17590</strain>
    </source>
</reference>
<name>A0ABP7ZIG0_9MICO</name>
<proteinExistence type="predicted"/>
<evidence type="ECO:0000313" key="2">
    <source>
        <dbReference type="Proteomes" id="UP001415169"/>
    </source>
</evidence>
<sequence length="83" mass="8779">MQAPELLAFRVLGEEALDPVACLPVSAQVQKRAGLHGTCRKVTGTFGENLAGERSRLFGPSGVEVCLGLRETNVGQVRAASRT</sequence>
<accession>A0ABP7ZIG0</accession>
<dbReference type="Proteomes" id="UP001415169">
    <property type="component" value="Unassembled WGS sequence"/>
</dbReference>
<keyword evidence="2" id="KW-1185">Reference proteome</keyword>
<dbReference type="EMBL" id="BAABBV010000001">
    <property type="protein sequence ID" value="GAA4158831.1"/>
    <property type="molecule type" value="Genomic_DNA"/>
</dbReference>